<comment type="similarity">
    <text evidence="1">Belongs to the carbon-nitrogen hydrolase superfamily. NIT1/NIT2 family.</text>
</comment>
<evidence type="ECO:0000313" key="5">
    <source>
        <dbReference type="Proteomes" id="UP000501367"/>
    </source>
</evidence>
<gene>
    <name evidence="4" type="ORF">HGP31_20060</name>
</gene>
<dbReference type="AlphaFoldDB" id="A0AAE7DG33"/>
<dbReference type="InterPro" id="IPR003010">
    <property type="entry name" value="C-N_Hydrolase"/>
</dbReference>
<dbReference type="Pfam" id="PF00795">
    <property type="entry name" value="CN_hydrolase"/>
    <property type="match status" value="1"/>
</dbReference>
<dbReference type="PANTHER" id="PTHR43674:SF2">
    <property type="entry name" value="BETA-UREIDOPROPIONASE"/>
    <property type="match status" value="1"/>
</dbReference>
<dbReference type="RefSeq" id="WP_168758529.1">
    <property type="nucleotide sequence ID" value="NZ_CP051487.1"/>
</dbReference>
<keyword evidence="2 4" id="KW-0378">Hydrolase</keyword>
<dbReference type="PROSITE" id="PS01227">
    <property type="entry name" value="UPF0012"/>
    <property type="match status" value="1"/>
</dbReference>
<dbReference type="Gene3D" id="3.60.110.10">
    <property type="entry name" value="Carbon-nitrogen hydrolase"/>
    <property type="match status" value="1"/>
</dbReference>
<dbReference type="GO" id="GO:0033388">
    <property type="term" value="P:putrescine biosynthetic process from arginine"/>
    <property type="evidence" value="ECO:0007669"/>
    <property type="project" value="TreeGrafter"/>
</dbReference>
<dbReference type="KEGG" id="pum:HGP31_20060"/>
<proteinExistence type="inferred from homology"/>
<evidence type="ECO:0000256" key="1">
    <source>
        <dbReference type="ARBA" id="ARBA00010613"/>
    </source>
</evidence>
<dbReference type="GO" id="GO:0050126">
    <property type="term" value="F:N-carbamoylputrescine amidase activity"/>
    <property type="evidence" value="ECO:0007669"/>
    <property type="project" value="TreeGrafter"/>
</dbReference>
<dbReference type="GeneID" id="72195904"/>
<name>A0AAE7DG33_9PSED</name>
<organism evidence="4 5">
    <name type="scientific">Pseudomonas umsongensis</name>
    <dbReference type="NCBI Taxonomy" id="198618"/>
    <lineage>
        <taxon>Bacteria</taxon>
        <taxon>Pseudomonadati</taxon>
        <taxon>Pseudomonadota</taxon>
        <taxon>Gammaproteobacteria</taxon>
        <taxon>Pseudomonadales</taxon>
        <taxon>Pseudomonadaceae</taxon>
        <taxon>Pseudomonas</taxon>
    </lineage>
</organism>
<dbReference type="InterPro" id="IPR050345">
    <property type="entry name" value="Aliph_Amidase/BUP"/>
</dbReference>
<dbReference type="PROSITE" id="PS50263">
    <property type="entry name" value="CN_HYDROLASE"/>
    <property type="match status" value="1"/>
</dbReference>
<evidence type="ECO:0000259" key="3">
    <source>
        <dbReference type="PROSITE" id="PS50263"/>
    </source>
</evidence>
<dbReference type="InterPro" id="IPR001110">
    <property type="entry name" value="UPF0012_CS"/>
</dbReference>
<reference evidence="4 5" key="1">
    <citation type="submission" date="2020-04" db="EMBL/GenBank/DDBJ databases">
        <authorList>
            <person name="Yao Y."/>
            <person name="He Z."/>
        </authorList>
    </citation>
    <scope>NUCLEOTIDE SEQUENCE [LARGE SCALE GENOMIC DNA]</scope>
    <source>
        <strain evidence="4 5">CY-1</strain>
    </source>
</reference>
<dbReference type="EMBL" id="CP051487">
    <property type="protein sequence ID" value="QJC80505.1"/>
    <property type="molecule type" value="Genomic_DNA"/>
</dbReference>
<dbReference type="PANTHER" id="PTHR43674">
    <property type="entry name" value="NITRILASE C965.09-RELATED"/>
    <property type="match status" value="1"/>
</dbReference>
<dbReference type="SUPFAM" id="SSF56317">
    <property type="entry name" value="Carbon-nitrogen hydrolase"/>
    <property type="match status" value="1"/>
</dbReference>
<protein>
    <submittedName>
        <fullName evidence="4">Carbon-nitrogen hydrolase</fullName>
    </submittedName>
</protein>
<sequence length="293" mass="31869">MNTAKNIRVACCQLAPKIGDLAYNRTLTERAIRSAALQGAQVVVLPELVQSGYLFADRAEALALAETAEGPTLRLWQALASELNMVIVGGFCERLAGDELANSAALIDTRGLRAVYRKAHLWDAEKEVFTAGTAAPPVIETVHGRIGMLICYDLEFPEWVRLPALAGADLLCAPVNWPDGPRPQSERPAEVLRVQANASVNRMFIAACDRHGVERGVSWVQGSVIVDADGYPVAGPAEQGGEQMLLANLNLAEARNKRISERNDLHRDRRPQLYGLSSEVTFGPEVAEIPRPE</sequence>
<dbReference type="Proteomes" id="UP000501367">
    <property type="component" value="Chromosome"/>
</dbReference>
<accession>A0AAE7DG33</accession>
<feature type="domain" description="CN hydrolase" evidence="3">
    <location>
        <begin position="7"/>
        <end position="251"/>
    </location>
</feature>
<evidence type="ECO:0000256" key="2">
    <source>
        <dbReference type="ARBA" id="ARBA00022801"/>
    </source>
</evidence>
<dbReference type="InterPro" id="IPR036526">
    <property type="entry name" value="C-N_Hydrolase_sf"/>
</dbReference>
<evidence type="ECO:0000313" key="4">
    <source>
        <dbReference type="EMBL" id="QJC80505.1"/>
    </source>
</evidence>